<dbReference type="Pfam" id="PF08769">
    <property type="entry name" value="Spo0A_C"/>
    <property type="match status" value="1"/>
</dbReference>
<keyword evidence="12 14" id="KW-0804">Transcription</keyword>
<evidence type="ECO:0000313" key="18">
    <source>
        <dbReference type="Proteomes" id="UP000643810"/>
    </source>
</evidence>
<protein>
    <recommendedName>
        <fullName evidence="2 14">Stage 0 sporulation protein A homolog</fullName>
    </recommendedName>
</protein>
<dbReference type="PANTHER" id="PTHR48111:SF69">
    <property type="entry name" value="RESPONSE REGULATOR RECEIVER"/>
    <property type="match status" value="1"/>
</dbReference>
<dbReference type="SUPFAM" id="SSF46894">
    <property type="entry name" value="C-terminal effector domain of the bipartite response regulators"/>
    <property type="match status" value="1"/>
</dbReference>
<evidence type="ECO:0000256" key="2">
    <source>
        <dbReference type="ARBA" id="ARBA00018672"/>
    </source>
</evidence>
<dbReference type="SMART" id="SM00448">
    <property type="entry name" value="REC"/>
    <property type="match status" value="1"/>
</dbReference>
<evidence type="ECO:0000256" key="8">
    <source>
        <dbReference type="ARBA" id="ARBA00023012"/>
    </source>
</evidence>
<keyword evidence="14" id="KW-0479">Metal-binding</keyword>
<evidence type="ECO:0000256" key="6">
    <source>
        <dbReference type="ARBA" id="ARBA00022837"/>
    </source>
</evidence>
<evidence type="ECO:0000256" key="14">
    <source>
        <dbReference type="PIRNR" id="PIRNR002937"/>
    </source>
</evidence>
<dbReference type="Gene3D" id="3.40.50.2300">
    <property type="match status" value="1"/>
</dbReference>
<evidence type="ECO:0000256" key="9">
    <source>
        <dbReference type="ARBA" id="ARBA00023015"/>
    </source>
</evidence>
<sequence>MDKITIAIADDQEMTVEMLSNIVASQDDFVLAGTAGNGEEALDLVRRCKPQILLLDMIMPLVDGKEVMRQLQSDETISPDTKVIVVTAADRRALAEEMFALGALYYIIKPFDSETIIQSIRAALGRELILESSENAGTKENTPGKPLEHRITELMLLLGVPAHLRGYQYLREAIFMVATRPDTRHQMAKIVYGQIAKKHDVSNYTVERAIRHAIEIAWSRGDMDTMDRIFGYTVQASKGRPTNTEYIAAVADYLILATT</sequence>
<evidence type="ECO:0000256" key="3">
    <source>
        <dbReference type="ARBA" id="ARBA00022490"/>
    </source>
</evidence>
<feature type="domain" description="Response regulatory" evidence="16">
    <location>
        <begin position="5"/>
        <end position="124"/>
    </location>
</feature>
<dbReference type="InterPro" id="IPR016032">
    <property type="entry name" value="Sig_transdc_resp-reg_C-effctor"/>
</dbReference>
<comment type="function">
    <text evidence="13 14">May play the central regulatory role in sporulation. It may be an element of the effector pathway responsible for the activation of sporulation genes in response to nutritional stress. Spo0A may act in concert with spo0H (a sigma factor) to control the expression of some genes that are critical to the sporulation process.</text>
</comment>
<keyword evidence="18" id="KW-1185">Reference proteome</keyword>
<dbReference type="InterPro" id="IPR039420">
    <property type="entry name" value="WalR-like"/>
</dbReference>
<keyword evidence="8 14" id="KW-0902">Two-component regulatory system</keyword>
<keyword evidence="7 14" id="KW-0749">Sporulation</keyword>
<gene>
    <name evidence="17" type="primary">spo0A</name>
    <name evidence="17" type="ORF">H8R94_08830</name>
</gene>
<evidence type="ECO:0000256" key="1">
    <source>
        <dbReference type="ARBA" id="ARBA00004496"/>
    </source>
</evidence>
<dbReference type="InterPro" id="IPR014879">
    <property type="entry name" value="Spo0A_C"/>
</dbReference>
<keyword evidence="10 14" id="KW-0238">DNA-binding</keyword>
<keyword evidence="4 14" id="KW-0678">Repressor</keyword>
<keyword evidence="5 15" id="KW-0597">Phosphoprotein</keyword>
<dbReference type="InterPro" id="IPR011006">
    <property type="entry name" value="CheY-like_superfamily"/>
</dbReference>
<dbReference type="PANTHER" id="PTHR48111">
    <property type="entry name" value="REGULATOR OF RPOS"/>
    <property type="match status" value="1"/>
</dbReference>
<feature type="modified residue" description="4-aspartylphosphate" evidence="15">
    <location>
        <position position="56"/>
    </location>
</feature>
<keyword evidence="6 14" id="KW-0106">Calcium</keyword>
<dbReference type="NCBIfam" id="TIGR02875">
    <property type="entry name" value="spore_0_A"/>
    <property type="match status" value="1"/>
</dbReference>
<dbReference type="PIRSF" id="PIRSF002937">
    <property type="entry name" value="Res_reg_Spo0A"/>
    <property type="match status" value="1"/>
</dbReference>
<evidence type="ECO:0000259" key="16">
    <source>
        <dbReference type="PROSITE" id="PS50110"/>
    </source>
</evidence>
<dbReference type="Gene3D" id="1.10.10.10">
    <property type="entry name" value="Winged helix-like DNA-binding domain superfamily/Winged helix DNA-binding domain"/>
    <property type="match status" value="1"/>
</dbReference>
<dbReference type="PROSITE" id="PS50110">
    <property type="entry name" value="RESPONSE_REGULATORY"/>
    <property type="match status" value="1"/>
</dbReference>
<evidence type="ECO:0000256" key="12">
    <source>
        <dbReference type="ARBA" id="ARBA00023163"/>
    </source>
</evidence>
<evidence type="ECO:0000256" key="13">
    <source>
        <dbReference type="ARBA" id="ARBA00024867"/>
    </source>
</evidence>
<dbReference type="Proteomes" id="UP000643810">
    <property type="component" value="Unassembled WGS sequence"/>
</dbReference>
<keyword evidence="3 14" id="KW-0963">Cytoplasm</keyword>
<evidence type="ECO:0000256" key="15">
    <source>
        <dbReference type="PROSITE-ProRule" id="PRU00169"/>
    </source>
</evidence>
<comment type="cofactor">
    <cofactor evidence="14">
        <name>Ca(2+)</name>
        <dbReference type="ChEBI" id="CHEBI:29108"/>
    </cofactor>
    <text evidence="14">Binds 1 Ca(2+) ion per subunit.</text>
</comment>
<dbReference type="Pfam" id="PF00072">
    <property type="entry name" value="Response_reg"/>
    <property type="match status" value="1"/>
</dbReference>
<proteinExistence type="predicted"/>
<comment type="subcellular location">
    <subcellularLocation>
        <location evidence="1 14">Cytoplasm</location>
    </subcellularLocation>
</comment>
<comment type="caution">
    <text evidence="17">The sequence shown here is derived from an EMBL/GenBank/DDBJ whole genome shotgun (WGS) entry which is preliminary data.</text>
</comment>
<dbReference type="InterPro" id="IPR001789">
    <property type="entry name" value="Sig_transdc_resp-reg_receiver"/>
</dbReference>
<dbReference type="InterPro" id="IPR012052">
    <property type="entry name" value="Spore_0_A"/>
</dbReference>
<dbReference type="EMBL" id="JACOPG010000003">
    <property type="protein sequence ID" value="MBC5686700.1"/>
    <property type="molecule type" value="Genomic_DNA"/>
</dbReference>
<dbReference type="SUPFAM" id="SSF52172">
    <property type="entry name" value="CheY-like"/>
    <property type="match status" value="1"/>
</dbReference>
<evidence type="ECO:0000256" key="10">
    <source>
        <dbReference type="ARBA" id="ARBA00023125"/>
    </source>
</evidence>
<evidence type="ECO:0000256" key="11">
    <source>
        <dbReference type="ARBA" id="ARBA00023159"/>
    </source>
</evidence>
<keyword evidence="11 14" id="KW-0010">Activator</keyword>
<evidence type="ECO:0000256" key="7">
    <source>
        <dbReference type="ARBA" id="ARBA00022969"/>
    </source>
</evidence>
<dbReference type="RefSeq" id="WP_186854442.1">
    <property type="nucleotide sequence ID" value="NZ_JACOPG010000003.1"/>
</dbReference>
<keyword evidence="9 14" id="KW-0805">Transcription regulation</keyword>
<reference evidence="17 18" key="1">
    <citation type="submission" date="2020-08" db="EMBL/GenBank/DDBJ databases">
        <title>Genome public.</title>
        <authorList>
            <person name="Liu C."/>
            <person name="Sun Q."/>
        </authorList>
    </citation>
    <scope>NUCLEOTIDE SEQUENCE [LARGE SCALE GENOMIC DNA]</scope>
    <source>
        <strain evidence="17 18">NSJ-9</strain>
    </source>
</reference>
<evidence type="ECO:0000256" key="5">
    <source>
        <dbReference type="ARBA" id="ARBA00022553"/>
    </source>
</evidence>
<evidence type="ECO:0000313" key="17">
    <source>
        <dbReference type="EMBL" id="MBC5686700.1"/>
    </source>
</evidence>
<dbReference type="InterPro" id="IPR036388">
    <property type="entry name" value="WH-like_DNA-bd_sf"/>
</dbReference>
<evidence type="ECO:0000256" key="4">
    <source>
        <dbReference type="ARBA" id="ARBA00022491"/>
    </source>
</evidence>
<accession>A0ABR7GGX4</accession>
<name>A0ABR7GGX4_9FIRM</name>
<organism evidence="17 18">
    <name type="scientific">Roseburia lenta</name>
    <dbReference type="NCBI Taxonomy" id="2763061"/>
    <lineage>
        <taxon>Bacteria</taxon>
        <taxon>Bacillati</taxon>
        <taxon>Bacillota</taxon>
        <taxon>Clostridia</taxon>
        <taxon>Lachnospirales</taxon>
        <taxon>Lachnospiraceae</taxon>
        <taxon>Roseburia</taxon>
    </lineage>
</organism>